<dbReference type="OrthoDB" id="9800863at2"/>
<feature type="binding site" evidence="9 12">
    <location>
        <position position="184"/>
    </location>
    <ligand>
        <name>substrate</name>
    </ligand>
</feature>
<feature type="domain" description="BPG-independent PGAM N-terminal" evidence="15">
    <location>
        <begin position="81"/>
        <end position="293"/>
    </location>
</feature>
<dbReference type="AlphaFoldDB" id="A0A3R5XWG6"/>
<feature type="binding site" evidence="9 13">
    <location>
        <position position="439"/>
    </location>
    <ligand>
        <name>Mn(2+)</name>
        <dbReference type="ChEBI" id="CHEBI:29035"/>
        <label>2</label>
    </ligand>
</feature>
<dbReference type="SUPFAM" id="SSF53649">
    <property type="entry name" value="Alkaline phosphatase-like"/>
    <property type="match status" value="1"/>
</dbReference>
<dbReference type="InterPro" id="IPR036646">
    <property type="entry name" value="PGAM_B_sf"/>
</dbReference>
<feature type="binding site" evidence="9 13">
    <location>
        <position position="397"/>
    </location>
    <ligand>
        <name>Mn(2+)</name>
        <dbReference type="ChEBI" id="CHEBI:29035"/>
        <label>1</label>
    </ligand>
</feature>
<dbReference type="UniPathway" id="UPA00109">
    <property type="reaction ID" value="UER00186"/>
</dbReference>
<evidence type="ECO:0000256" key="5">
    <source>
        <dbReference type="ARBA" id="ARBA00022723"/>
    </source>
</evidence>
<dbReference type="Proteomes" id="UP000287502">
    <property type="component" value="Chromosome"/>
</dbReference>
<evidence type="ECO:0000256" key="9">
    <source>
        <dbReference type="HAMAP-Rule" id="MF_01038"/>
    </source>
</evidence>
<dbReference type="GO" id="GO:0006096">
    <property type="term" value="P:glycolytic process"/>
    <property type="evidence" value="ECO:0007669"/>
    <property type="project" value="UniProtKB-UniRule"/>
</dbReference>
<evidence type="ECO:0000256" key="4">
    <source>
        <dbReference type="ARBA" id="ARBA00008819"/>
    </source>
</evidence>
<dbReference type="GO" id="GO:0030145">
    <property type="term" value="F:manganese ion binding"/>
    <property type="evidence" value="ECO:0007669"/>
    <property type="project" value="UniProtKB-UniRule"/>
</dbReference>
<keyword evidence="6 9" id="KW-0324">Glycolysis</keyword>
<keyword evidence="8 9" id="KW-0413">Isomerase</keyword>
<dbReference type="Pfam" id="PF01676">
    <property type="entry name" value="Metalloenzyme"/>
    <property type="match status" value="1"/>
</dbReference>
<sequence length="507" mass="56513">MAAKLILLILDGWGCREDKRNNAVFESRPANFLKLIDTCPHTLLDASEEQVGLPAGQMGNSEVGHTNIGAGRIVYQDFLKISMDVRSGVIGQNSNISTFFDDTLKGSGRLHFFGLLSDGGVHSHIDHLKGLVTMAQSKGIRQIFIHAFTDGRDTPPKSGIEYMRQLEAFLDETKAGHIATVCGRYFAMDRDKRWDRVEKAYNMLRLGSGVTAPSAVQAVLDAYAKGETDEFIQPAVIEGVDGKVKDGDFVFFYNFRADRARELCLAFNDRSFGGFARKDHPQVNFMTLTRYEKNYTFPVAYPPEELNDIFGEVISREGLKQLRIAETEKYAHVTYFFNGGRETVFEGEERELIESPKDVPTYDKKPEMSVYKVAEKFREVFLKGDIDVAVMNFANPDMVGHTGVEEAAVKACRAVDECLGGIIRIADETGAVLAVTADHGNCEQMWDYENDQPHTAHTLNPVPFIVYNYKCVLKSEKGKLADIAPTLLDIMGIEKPEAMTGESLLVK</sequence>
<dbReference type="PANTHER" id="PTHR31637">
    <property type="entry name" value="2,3-BISPHOSPHOGLYCERATE-INDEPENDENT PHOSPHOGLYCERATE MUTASE"/>
    <property type="match status" value="1"/>
</dbReference>
<feature type="binding site" evidence="9 13">
    <location>
        <position position="457"/>
    </location>
    <ligand>
        <name>Mn(2+)</name>
        <dbReference type="ChEBI" id="CHEBI:29035"/>
        <label>1</label>
    </ligand>
</feature>
<dbReference type="CDD" id="cd16010">
    <property type="entry name" value="iPGM"/>
    <property type="match status" value="1"/>
</dbReference>
<evidence type="ECO:0000256" key="13">
    <source>
        <dbReference type="PIRSR" id="PIRSR001492-3"/>
    </source>
</evidence>
<feature type="binding site" evidence="9 13">
    <location>
        <position position="61"/>
    </location>
    <ligand>
        <name>Mn(2+)</name>
        <dbReference type="ChEBI" id="CHEBI:29035"/>
        <label>2</label>
    </ligand>
</feature>
<feature type="binding site" evidence="9 12">
    <location>
        <begin position="256"/>
        <end position="259"/>
    </location>
    <ligand>
        <name>substrate</name>
    </ligand>
</feature>
<dbReference type="RefSeq" id="WP_128465617.1">
    <property type="nucleotide sequence ID" value="NZ_CP035108.1"/>
</dbReference>
<comment type="pathway">
    <text evidence="3 9">Carbohydrate degradation; glycolysis; pyruvate from D-glyceraldehyde 3-phosphate: step 3/5.</text>
</comment>
<feature type="binding site" evidence="9 12">
    <location>
        <position position="329"/>
    </location>
    <ligand>
        <name>substrate</name>
    </ligand>
</feature>
<dbReference type="PANTHER" id="PTHR31637:SF0">
    <property type="entry name" value="2,3-BISPHOSPHOGLYCERATE-INDEPENDENT PHOSPHOGLYCERATE MUTASE"/>
    <property type="match status" value="1"/>
</dbReference>
<gene>
    <name evidence="9" type="primary">gpmI</name>
    <name evidence="16" type="ORF">EP073_02630</name>
</gene>
<keyword evidence="7 9" id="KW-0464">Manganese</keyword>
<comment type="subunit">
    <text evidence="9">Monomer.</text>
</comment>
<dbReference type="SUPFAM" id="SSF64158">
    <property type="entry name" value="2,3-Bisphosphoglycerate-independent phosphoglycerate mutase, substrate-binding domain"/>
    <property type="match status" value="1"/>
</dbReference>
<dbReference type="FunFam" id="3.40.1450.10:FF:000002">
    <property type="entry name" value="2,3-bisphosphoglycerate-independent phosphoglycerate mutase"/>
    <property type="match status" value="1"/>
</dbReference>
<evidence type="ECO:0000256" key="12">
    <source>
        <dbReference type="PIRSR" id="PIRSR001492-2"/>
    </source>
</evidence>
<comment type="function">
    <text evidence="2 9">Catalyzes the interconversion of 2-phosphoglycerate and 3-phosphoglycerate.</text>
</comment>
<dbReference type="EC" id="5.4.2.12" evidence="9 10"/>
<accession>A0A3R5XWG6</accession>
<feature type="binding site" evidence="9 13">
    <location>
        <position position="438"/>
    </location>
    <ligand>
        <name>Mn(2+)</name>
        <dbReference type="ChEBI" id="CHEBI:29035"/>
        <label>2</label>
    </ligand>
</feature>
<dbReference type="InterPro" id="IPR017850">
    <property type="entry name" value="Alkaline_phosphatase_core_sf"/>
</dbReference>
<dbReference type="HAMAP" id="MF_01038">
    <property type="entry name" value="GpmI"/>
    <property type="match status" value="1"/>
</dbReference>
<protein>
    <recommendedName>
        <fullName evidence="9 10">2,3-bisphosphoglycerate-independent phosphoglycerate mutase</fullName>
        <shortName evidence="9">BPG-independent PGAM</shortName>
        <shortName evidence="9">Phosphoglyceromutase</shortName>
        <shortName evidence="9">iPGM</shortName>
        <ecNumber evidence="9 10">5.4.2.12</ecNumber>
    </recommendedName>
</protein>
<dbReference type="Gene3D" id="3.40.1450.10">
    <property type="entry name" value="BPG-independent phosphoglycerate mutase, domain B"/>
    <property type="match status" value="1"/>
</dbReference>
<reference evidence="16 17" key="1">
    <citation type="submission" date="2019-01" db="EMBL/GenBank/DDBJ databases">
        <title>Geovibrio thiophilus DSM 11263, complete genome.</title>
        <authorList>
            <person name="Spring S."/>
            <person name="Bunk B."/>
            <person name="Sproer C."/>
        </authorList>
    </citation>
    <scope>NUCLEOTIDE SEQUENCE [LARGE SCALE GENOMIC DNA]</scope>
    <source>
        <strain evidence="16 17">DSM 11263</strain>
    </source>
</reference>
<evidence type="ECO:0000313" key="17">
    <source>
        <dbReference type="Proteomes" id="UP000287502"/>
    </source>
</evidence>
<feature type="binding site" evidence="9 12">
    <location>
        <begin position="152"/>
        <end position="153"/>
    </location>
    <ligand>
        <name>substrate</name>
    </ligand>
</feature>
<proteinExistence type="inferred from homology"/>
<evidence type="ECO:0000256" key="10">
    <source>
        <dbReference type="NCBIfam" id="TIGR01307"/>
    </source>
</evidence>
<dbReference type="NCBIfam" id="TIGR01307">
    <property type="entry name" value="pgm_bpd_ind"/>
    <property type="match status" value="1"/>
</dbReference>
<evidence type="ECO:0000256" key="11">
    <source>
        <dbReference type="PIRSR" id="PIRSR001492-1"/>
    </source>
</evidence>
<evidence type="ECO:0000256" key="6">
    <source>
        <dbReference type="ARBA" id="ARBA00023152"/>
    </source>
</evidence>
<dbReference type="PIRSF" id="PIRSF001492">
    <property type="entry name" value="IPGAM"/>
    <property type="match status" value="1"/>
</dbReference>
<keyword evidence="17" id="KW-1185">Reference proteome</keyword>
<name>A0A3R5XWG6_9BACT</name>
<comment type="catalytic activity">
    <reaction evidence="1 9">
        <text>(2R)-2-phosphoglycerate = (2R)-3-phosphoglycerate</text>
        <dbReference type="Rhea" id="RHEA:15901"/>
        <dbReference type="ChEBI" id="CHEBI:58272"/>
        <dbReference type="ChEBI" id="CHEBI:58289"/>
        <dbReference type="EC" id="5.4.2.12"/>
    </reaction>
</comment>
<evidence type="ECO:0000313" key="16">
    <source>
        <dbReference type="EMBL" id="QAR32330.1"/>
    </source>
</evidence>
<feature type="active site" description="Phosphoserine intermediate" evidence="9 11">
    <location>
        <position position="61"/>
    </location>
</feature>
<feature type="binding site" evidence="9 12">
    <location>
        <position position="190"/>
    </location>
    <ligand>
        <name>substrate</name>
    </ligand>
</feature>
<feature type="domain" description="Metalloenzyme" evidence="14">
    <location>
        <begin position="4"/>
        <end position="495"/>
    </location>
</feature>
<dbReference type="InterPro" id="IPR006124">
    <property type="entry name" value="Metalloenzyme"/>
</dbReference>
<evidence type="ECO:0000256" key="8">
    <source>
        <dbReference type="ARBA" id="ARBA00023235"/>
    </source>
</evidence>
<evidence type="ECO:0000256" key="1">
    <source>
        <dbReference type="ARBA" id="ARBA00000370"/>
    </source>
</evidence>
<keyword evidence="5 9" id="KW-0479">Metal-binding</keyword>
<evidence type="ECO:0000256" key="3">
    <source>
        <dbReference type="ARBA" id="ARBA00004798"/>
    </source>
</evidence>
<comment type="cofactor">
    <cofactor evidence="9">
        <name>Mn(2+)</name>
        <dbReference type="ChEBI" id="CHEBI:29035"/>
    </cofactor>
    <text evidence="9">Binds 2 manganese ions per subunit.</text>
</comment>
<comment type="similarity">
    <text evidence="4 9">Belongs to the BPG-independent phosphoglycerate mutase family.</text>
</comment>
<dbReference type="InterPro" id="IPR005995">
    <property type="entry name" value="Pgm_bpd_ind"/>
</dbReference>
<dbReference type="InterPro" id="IPR011258">
    <property type="entry name" value="BPG-indep_PGM_N"/>
</dbReference>
<feature type="binding site" evidence="9 13">
    <location>
        <position position="401"/>
    </location>
    <ligand>
        <name>Mn(2+)</name>
        <dbReference type="ChEBI" id="CHEBI:29035"/>
        <label>1</label>
    </ligand>
</feature>
<dbReference type="Pfam" id="PF06415">
    <property type="entry name" value="iPGM_N"/>
    <property type="match status" value="1"/>
</dbReference>
<dbReference type="Gene3D" id="3.40.720.10">
    <property type="entry name" value="Alkaline Phosphatase, subunit A"/>
    <property type="match status" value="1"/>
</dbReference>
<evidence type="ECO:0000259" key="14">
    <source>
        <dbReference type="Pfam" id="PF01676"/>
    </source>
</evidence>
<feature type="binding site" evidence="9 13">
    <location>
        <position position="11"/>
    </location>
    <ligand>
        <name>Mn(2+)</name>
        <dbReference type="ChEBI" id="CHEBI:29035"/>
        <label>2</label>
    </ligand>
</feature>
<evidence type="ECO:0000256" key="2">
    <source>
        <dbReference type="ARBA" id="ARBA00002315"/>
    </source>
</evidence>
<dbReference type="KEGG" id="gtl:EP073_02630"/>
<organism evidence="16 17">
    <name type="scientific">Geovibrio thiophilus</name>
    <dbReference type="NCBI Taxonomy" id="139438"/>
    <lineage>
        <taxon>Bacteria</taxon>
        <taxon>Pseudomonadati</taxon>
        <taxon>Deferribacterota</taxon>
        <taxon>Deferribacteres</taxon>
        <taxon>Deferribacterales</taxon>
        <taxon>Geovibrionaceae</taxon>
        <taxon>Geovibrio</taxon>
    </lineage>
</organism>
<evidence type="ECO:0000259" key="15">
    <source>
        <dbReference type="Pfam" id="PF06415"/>
    </source>
</evidence>
<evidence type="ECO:0000256" key="7">
    <source>
        <dbReference type="ARBA" id="ARBA00023211"/>
    </source>
</evidence>
<feature type="binding site" evidence="9 12">
    <location>
        <position position="122"/>
    </location>
    <ligand>
        <name>substrate</name>
    </ligand>
</feature>
<dbReference type="GO" id="GO:0005737">
    <property type="term" value="C:cytoplasm"/>
    <property type="evidence" value="ECO:0007669"/>
    <property type="project" value="InterPro"/>
</dbReference>
<dbReference type="EMBL" id="CP035108">
    <property type="protein sequence ID" value="QAR32330.1"/>
    <property type="molecule type" value="Genomic_DNA"/>
</dbReference>
<dbReference type="GO" id="GO:0006007">
    <property type="term" value="P:glucose catabolic process"/>
    <property type="evidence" value="ECO:0007669"/>
    <property type="project" value="InterPro"/>
</dbReference>
<dbReference type="GO" id="GO:0004619">
    <property type="term" value="F:phosphoglycerate mutase activity"/>
    <property type="evidence" value="ECO:0007669"/>
    <property type="project" value="UniProtKB-UniRule"/>
</dbReference>